<organism evidence="1 2">
    <name type="scientific">Hyalomma asiaticum</name>
    <name type="common">Tick</name>
    <dbReference type="NCBI Taxonomy" id="266040"/>
    <lineage>
        <taxon>Eukaryota</taxon>
        <taxon>Metazoa</taxon>
        <taxon>Ecdysozoa</taxon>
        <taxon>Arthropoda</taxon>
        <taxon>Chelicerata</taxon>
        <taxon>Arachnida</taxon>
        <taxon>Acari</taxon>
        <taxon>Parasitiformes</taxon>
        <taxon>Ixodida</taxon>
        <taxon>Ixodoidea</taxon>
        <taxon>Ixodidae</taxon>
        <taxon>Hyalomminae</taxon>
        <taxon>Hyalomma</taxon>
    </lineage>
</organism>
<keyword evidence="2" id="KW-1185">Reference proteome</keyword>
<name>A0ACB7SGG1_HYAAI</name>
<dbReference type="EMBL" id="CM023484">
    <property type="protein sequence ID" value="KAH6932869.1"/>
    <property type="molecule type" value="Genomic_DNA"/>
</dbReference>
<sequence length="371" mass="42837">MKDLPGGHCGHRRRRRTTHDGLCCRSATIFVVGLFLGLALTCWLPQKNLLDNVSTQPPQPSRRQVAPSFAIPRNPILYNLNSSDHCGAPSCSWVSRTLLRQRVRVLCWVLTTPENLAKKARHVAATWGRRCNRLLFMSTSPSHEPEMQQSVVLNLTVAERRNALWAKTKASLIELYNQHLNDYEWFYKADDDTYAIIENLRFFLLDKDPSQPRYFGYPFKVIVPQGYMSGGAGYVLSRGALRRIVEEGMMQGRCRADAAGSEDAELGRCMQHVGVPLGDTRDSLGRDRFFPLRVEHYFWPDALPQRWWIWRYAKHPLRPGWNCCSDTAVAFHYTTPEWMYLFEFFVYHVRVLGGLDERVHPRFPPPPELFP</sequence>
<comment type="caution">
    <text evidence="1">The sequence shown here is derived from an EMBL/GenBank/DDBJ whole genome shotgun (WGS) entry which is preliminary data.</text>
</comment>
<protein>
    <submittedName>
        <fullName evidence="1">Uncharacterized protein</fullName>
    </submittedName>
</protein>
<evidence type="ECO:0000313" key="1">
    <source>
        <dbReference type="EMBL" id="KAH6932869.1"/>
    </source>
</evidence>
<accession>A0ACB7SGG1</accession>
<proteinExistence type="predicted"/>
<gene>
    <name evidence="1" type="ORF">HPB50_010429</name>
</gene>
<dbReference type="Proteomes" id="UP000821845">
    <property type="component" value="Chromosome 4"/>
</dbReference>
<reference evidence="1" key="1">
    <citation type="submission" date="2020-05" db="EMBL/GenBank/DDBJ databases">
        <title>Large-scale comparative analyses of tick genomes elucidate their genetic diversity and vector capacities.</title>
        <authorList>
            <person name="Jia N."/>
            <person name="Wang J."/>
            <person name="Shi W."/>
            <person name="Du L."/>
            <person name="Sun Y."/>
            <person name="Zhan W."/>
            <person name="Jiang J."/>
            <person name="Wang Q."/>
            <person name="Zhang B."/>
            <person name="Ji P."/>
            <person name="Sakyi L.B."/>
            <person name="Cui X."/>
            <person name="Yuan T."/>
            <person name="Jiang B."/>
            <person name="Yang W."/>
            <person name="Lam T.T.-Y."/>
            <person name="Chang Q."/>
            <person name="Ding S."/>
            <person name="Wang X."/>
            <person name="Zhu J."/>
            <person name="Ruan X."/>
            <person name="Zhao L."/>
            <person name="Wei J."/>
            <person name="Que T."/>
            <person name="Du C."/>
            <person name="Cheng J."/>
            <person name="Dai P."/>
            <person name="Han X."/>
            <person name="Huang E."/>
            <person name="Gao Y."/>
            <person name="Liu J."/>
            <person name="Shao H."/>
            <person name="Ye R."/>
            <person name="Li L."/>
            <person name="Wei W."/>
            <person name="Wang X."/>
            <person name="Wang C."/>
            <person name="Yang T."/>
            <person name="Huo Q."/>
            <person name="Li W."/>
            <person name="Guo W."/>
            <person name="Chen H."/>
            <person name="Zhou L."/>
            <person name="Ni X."/>
            <person name="Tian J."/>
            <person name="Zhou Y."/>
            <person name="Sheng Y."/>
            <person name="Liu T."/>
            <person name="Pan Y."/>
            <person name="Xia L."/>
            <person name="Li J."/>
            <person name="Zhao F."/>
            <person name="Cao W."/>
        </authorList>
    </citation>
    <scope>NUCLEOTIDE SEQUENCE</scope>
    <source>
        <strain evidence="1">Hyas-2018</strain>
    </source>
</reference>
<evidence type="ECO:0000313" key="2">
    <source>
        <dbReference type="Proteomes" id="UP000821845"/>
    </source>
</evidence>